<dbReference type="RefSeq" id="WP_187242520.1">
    <property type="nucleotide sequence ID" value="NZ_BAAAOK010000015.1"/>
</dbReference>
<dbReference type="EMBL" id="JABVEC010000004">
    <property type="protein sequence ID" value="MBC6465534.1"/>
    <property type="molecule type" value="Genomic_DNA"/>
</dbReference>
<proteinExistence type="predicted"/>
<keyword evidence="1" id="KW-1133">Transmembrane helix</keyword>
<dbReference type="Pfam" id="PF11196">
    <property type="entry name" value="DUF2834"/>
    <property type="match status" value="1"/>
</dbReference>
<gene>
    <name evidence="2" type="ORF">HKK74_08510</name>
</gene>
<reference evidence="2 3" key="1">
    <citation type="submission" date="2020-06" db="EMBL/GenBank/DDBJ databases">
        <title>Actinomadura xiongansis sp. nov., isolated from soil of Baiyangdian.</title>
        <authorList>
            <person name="Zhang X."/>
        </authorList>
    </citation>
    <scope>NUCLEOTIDE SEQUENCE [LARGE SCALE GENOMIC DNA]</scope>
    <source>
        <strain evidence="2 3">HBUM206468</strain>
    </source>
</reference>
<keyword evidence="1" id="KW-0472">Membrane</keyword>
<keyword evidence="1" id="KW-0812">Transmembrane</keyword>
<evidence type="ECO:0000313" key="3">
    <source>
        <dbReference type="Proteomes" id="UP000805614"/>
    </source>
</evidence>
<name>A0ABR7LL92_9ACTN</name>
<evidence type="ECO:0000313" key="2">
    <source>
        <dbReference type="EMBL" id="MBC6465534.1"/>
    </source>
</evidence>
<feature type="transmembrane region" description="Helical" evidence="1">
    <location>
        <begin position="90"/>
        <end position="110"/>
    </location>
</feature>
<dbReference type="Proteomes" id="UP000805614">
    <property type="component" value="Unassembled WGS sequence"/>
</dbReference>
<comment type="caution">
    <text evidence="2">The sequence shown here is derived from an EMBL/GenBank/DDBJ whole genome shotgun (WGS) entry which is preliminary data.</text>
</comment>
<sequence>MRTGPRPARRDRLLIGVYAAIALGALTATWWQNIRFLRSEDNGGVLGFVRDGYANPAAASISNDIIFVLLAVVVLMVVEARRLGIRHVWTYPLLSLAVALSVALPLFLIARQYALIRRDAEPRAPS</sequence>
<dbReference type="InterPro" id="IPR021362">
    <property type="entry name" value="DUF2834"/>
</dbReference>
<feature type="transmembrane region" description="Helical" evidence="1">
    <location>
        <begin position="12"/>
        <end position="31"/>
    </location>
</feature>
<protein>
    <submittedName>
        <fullName evidence="2">DUF2834 domain-containing protein</fullName>
    </submittedName>
</protein>
<evidence type="ECO:0000256" key="1">
    <source>
        <dbReference type="SAM" id="Phobius"/>
    </source>
</evidence>
<accession>A0ABR7LL92</accession>
<keyword evidence="3" id="KW-1185">Reference proteome</keyword>
<feature type="transmembrane region" description="Helical" evidence="1">
    <location>
        <begin position="57"/>
        <end position="78"/>
    </location>
</feature>
<organism evidence="2 3">
    <name type="scientific">Actinomadura alba</name>
    <dbReference type="NCBI Taxonomy" id="406431"/>
    <lineage>
        <taxon>Bacteria</taxon>
        <taxon>Bacillati</taxon>
        <taxon>Actinomycetota</taxon>
        <taxon>Actinomycetes</taxon>
        <taxon>Streptosporangiales</taxon>
        <taxon>Thermomonosporaceae</taxon>
        <taxon>Actinomadura</taxon>
    </lineage>
</organism>